<feature type="region of interest" description="Disordered" evidence="1">
    <location>
        <begin position="24"/>
        <end position="345"/>
    </location>
</feature>
<keyword evidence="3" id="KW-1185">Reference proteome</keyword>
<feature type="region of interest" description="Disordered" evidence="1">
    <location>
        <begin position="398"/>
        <end position="452"/>
    </location>
</feature>
<feature type="compositionally biased region" description="Polar residues" evidence="1">
    <location>
        <begin position="299"/>
        <end position="314"/>
    </location>
</feature>
<name>A0AAW1SV30_9CHLO</name>
<evidence type="ECO:0000313" key="2">
    <source>
        <dbReference type="EMBL" id="KAK9857570.1"/>
    </source>
</evidence>
<feature type="compositionally biased region" description="Low complexity" evidence="1">
    <location>
        <begin position="155"/>
        <end position="192"/>
    </location>
</feature>
<dbReference type="AlphaFoldDB" id="A0AAW1SV30"/>
<feature type="compositionally biased region" description="Polar residues" evidence="1">
    <location>
        <begin position="101"/>
        <end position="113"/>
    </location>
</feature>
<evidence type="ECO:0000313" key="3">
    <source>
        <dbReference type="Proteomes" id="UP001485043"/>
    </source>
</evidence>
<reference evidence="2 3" key="1">
    <citation type="journal article" date="2024" name="Nat. Commun.">
        <title>Phylogenomics reveals the evolutionary origins of lichenization in chlorophyte algae.</title>
        <authorList>
            <person name="Puginier C."/>
            <person name="Libourel C."/>
            <person name="Otte J."/>
            <person name="Skaloud P."/>
            <person name="Haon M."/>
            <person name="Grisel S."/>
            <person name="Petersen M."/>
            <person name="Berrin J.G."/>
            <person name="Delaux P.M."/>
            <person name="Dal Grande F."/>
            <person name="Keller J."/>
        </authorList>
    </citation>
    <scope>NUCLEOTIDE SEQUENCE [LARGE SCALE GENOMIC DNA]</scope>
    <source>
        <strain evidence="2 3">SAG 2523</strain>
    </source>
</reference>
<comment type="caution">
    <text evidence="2">The sequence shown here is derived from an EMBL/GenBank/DDBJ whole genome shotgun (WGS) entry which is preliminary data.</text>
</comment>
<gene>
    <name evidence="2" type="ORF">WJX84_000440</name>
</gene>
<proteinExistence type="predicted"/>
<evidence type="ECO:0000256" key="1">
    <source>
        <dbReference type="SAM" id="MobiDB-lite"/>
    </source>
</evidence>
<feature type="compositionally biased region" description="Low complexity" evidence="1">
    <location>
        <begin position="251"/>
        <end position="268"/>
    </location>
</feature>
<organism evidence="2 3">
    <name type="scientific">Apatococcus fuscideae</name>
    <dbReference type="NCBI Taxonomy" id="2026836"/>
    <lineage>
        <taxon>Eukaryota</taxon>
        <taxon>Viridiplantae</taxon>
        <taxon>Chlorophyta</taxon>
        <taxon>core chlorophytes</taxon>
        <taxon>Trebouxiophyceae</taxon>
        <taxon>Chlorellales</taxon>
        <taxon>Chlorellaceae</taxon>
        <taxon>Apatococcus</taxon>
    </lineage>
</organism>
<accession>A0AAW1SV30</accession>
<sequence length="496" mass="51562">MQAACLLCQDSLYGFDALLNKPGIRGPAMDSSRGAVARKRKAPGPSAWPRVKAPTSVKHEGPRASLSGRLTERQQLALALEESRRDSLPVQVAKGPEKGSPQPSESGDQSSSMRCCDDEVATHRSSSKSRSKQQPASGEDCQPCSPCRTTSHEQASTSGRAGAVASSAAKTGGTFFSSSMSSGTSKQSASTAFKIPFSRGRKGGLGASGAHCMPVRLPDPESEPCPSEPASPFSQADRQAAAANVSSSTSELTAGELQLAEAAGLPQQMQDCGAGPAESTVLSNSHQPICGHSERLGSLTPSISQSATPTSYSEAPQHRKKPRTELGHAAPEKGQPAFPSPAARPAGIKIRVKLGSAEAKARGAAVAPSAAPLEHVLPGKRVAEPDSADALVSMHELGSKRPKLEAPVEGLSSSVQPTRVPSFRKPRSKPSKAKMGFGARLHGSRPSIPSSVFEEPNALLGQSSHVENGMAPLARPKPWSLPSSVLPLQTLAGWRS</sequence>
<dbReference type="EMBL" id="JALJOV010000967">
    <property type="protein sequence ID" value="KAK9857570.1"/>
    <property type="molecule type" value="Genomic_DNA"/>
</dbReference>
<protein>
    <submittedName>
        <fullName evidence="2">Uncharacterized protein</fullName>
    </submittedName>
</protein>
<dbReference type="Proteomes" id="UP001485043">
    <property type="component" value="Unassembled WGS sequence"/>
</dbReference>
<feature type="compositionally biased region" description="Basic residues" evidence="1">
    <location>
        <begin position="422"/>
        <end position="432"/>
    </location>
</feature>